<evidence type="ECO:0000256" key="2">
    <source>
        <dbReference type="ARBA" id="ARBA00022692"/>
    </source>
</evidence>
<gene>
    <name evidence="6" type="ORF">HNQ08_003383</name>
</gene>
<keyword evidence="7" id="KW-1185">Reference proteome</keyword>
<evidence type="ECO:0000313" key="6">
    <source>
        <dbReference type="EMBL" id="MBB5364275.1"/>
    </source>
</evidence>
<dbReference type="AlphaFoldDB" id="A0A7W8NFZ3"/>
<accession>A0A7W8NFZ3</accession>
<dbReference type="RefSeq" id="WP_184134440.1">
    <property type="nucleotide sequence ID" value="NZ_JACHFL010000009.1"/>
</dbReference>
<dbReference type="GO" id="GO:0016020">
    <property type="term" value="C:membrane"/>
    <property type="evidence" value="ECO:0007669"/>
    <property type="project" value="UniProtKB-SubCell"/>
</dbReference>
<dbReference type="EMBL" id="JACHFL010000009">
    <property type="protein sequence ID" value="MBB5364275.1"/>
    <property type="molecule type" value="Genomic_DNA"/>
</dbReference>
<dbReference type="GO" id="GO:0034257">
    <property type="term" value="F:nicotinamide riboside transmembrane transporter activity"/>
    <property type="evidence" value="ECO:0007669"/>
    <property type="project" value="InterPro"/>
</dbReference>
<keyword evidence="4 5" id="KW-0472">Membrane</keyword>
<keyword evidence="2 5" id="KW-0812">Transmembrane</keyword>
<sequence>MNILGLNVPPIALDLAGGLCVLVSLYYLWRKASTYWHWSNASLLPYFLLFLAGEQWMLAGLQVTYLLFGIHGLYLWHLEARRARGEIRFNEAGWYGVTWATSLLIFAYTVALTDFSNVWNGVQFAAVTLALIANFGTTRRWAWAWPVWVVVNAVQAVYFWHTQYWVLFGLQFILAAMSVYGWRLWRQDEEQVSAGAVQHA</sequence>
<name>A0A7W8NFZ3_9DEIO</name>
<proteinExistence type="predicted"/>
<dbReference type="InterPro" id="IPR006419">
    <property type="entry name" value="NMN_transpt_PnuC"/>
</dbReference>
<protein>
    <submittedName>
        <fullName evidence="6">Nicotinamide mononucleotide transporter</fullName>
    </submittedName>
</protein>
<evidence type="ECO:0000256" key="4">
    <source>
        <dbReference type="ARBA" id="ARBA00023136"/>
    </source>
</evidence>
<organism evidence="6 7">
    <name type="scientific">Deinococcus humi</name>
    <dbReference type="NCBI Taxonomy" id="662880"/>
    <lineage>
        <taxon>Bacteria</taxon>
        <taxon>Thermotogati</taxon>
        <taxon>Deinococcota</taxon>
        <taxon>Deinococci</taxon>
        <taxon>Deinococcales</taxon>
        <taxon>Deinococcaceae</taxon>
        <taxon>Deinococcus</taxon>
    </lineage>
</organism>
<reference evidence="6 7" key="1">
    <citation type="submission" date="2020-08" db="EMBL/GenBank/DDBJ databases">
        <title>Genomic Encyclopedia of Type Strains, Phase IV (KMG-IV): sequencing the most valuable type-strain genomes for metagenomic binning, comparative biology and taxonomic classification.</title>
        <authorList>
            <person name="Goeker M."/>
        </authorList>
    </citation>
    <scope>NUCLEOTIDE SEQUENCE [LARGE SCALE GENOMIC DNA]</scope>
    <source>
        <strain evidence="6 7">DSM 27939</strain>
    </source>
</reference>
<feature type="transmembrane region" description="Helical" evidence="5">
    <location>
        <begin position="166"/>
        <end position="185"/>
    </location>
</feature>
<evidence type="ECO:0000313" key="7">
    <source>
        <dbReference type="Proteomes" id="UP000552709"/>
    </source>
</evidence>
<evidence type="ECO:0000256" key="3">
    <source>
        <dbReference type="ARBA" id="ARBA00022989"/>
    </source>
</evidence>
<feature type="transmembrane region" description="Helical" evidence="5">
    <location>
        <begin position="6"/>
        <end position="28"/>
    </location>
</feature>
<feature type="transmembrane region" description="Helical" evidence="5">
    <location>
        <begin position="92"/>
        <end position="112"/>
    </location>
</feature>
<comment type="caution">
    <text evidence="6">The sequence shown here is derived from an EMBL/GenBank/DDBJ whole genome shotgun (WGS) entry which is preliminary data.</text>
</comment>
<dbReference type="Pfam" id="PF04973">
    <property type="entry name" value="NMN_transporter"/>
    <property type="match status" value="1"/>
</dbReference>
<evidence type="ECO:0000256" key="1">
    <source>
        <dbReference type="ARBA" id="ARBA00004141"/>
    </source>
</evidence>
<feature type="transmembrane region" description="Helical" evidence="5">
    <location>
        <begin position="118"/>
        <end position="135"/>
    </location>
</feature>
<evidence type="ECO:0000256" key="5">
    <source>
        <dbReference type="SAM" id="Phobius"/>
    </source>
</evidence>
<comment type="subcellular location">
    <subcellularLocation>
        <location evidence="1">Membrane</location>
        <topology evidence="1">Multi-pass membrane protein</topology>
    </subcellularLocation>
</comment>
<feature type="transmembrane region" description="Helical" evidence="5">
    <location>
        <begin position="142"/>
        <end position="160"/>
    </location>
</feature>
<keyword evidence="3 5" id="KW-1133">Transmembrane helix</keyword>
<dbReference type="Proteomes" id="UP000552709">
    <property type="component" value="Unassembled WGS sequence"/>
</dbReference>
<feature type="transmembrane region" description="Helical" evidence="5">
    <location>
        <begin position="59"/>
        <end position="80"/>
    </location>
</feature>